<protein>
    <submittedName>
        <fullName evidence="2">Plasmid stabilization system</fullName>
    </submittedName>
</protein>
<gene>
    <name evidence="2" type="ORF">Mettu_2556</name>
</gene>
<evidence type="ECO:0000256" key="1">
    <source>
        <dbReference type="ARBA" id="ARBA00022649"/>
    </source>
</evidence>
<organism evidence="2 3">
    <name type="scientific">Methylobacter tundripaludum (strain ATCC BAA-1195 / DSM 17260 / SV96)</name>
    <dbReference type="NCBI Taxonomy" id="697282"/>
    <lineage>
        <taxon>Bacteria</taxon>
        <taxon>Pseudomonadati</taxon>
        <taxon>Pseudomonadota</taxon>
        <taxon>Gammaproteobacteria</taxon>
        <taxon>Methylococcales</taxon>
        <taxon>Methylococcaceae</taxon>
        <taxon>Methylobacter</taxon>
    </lineage>
</organism>
<keyword evidence="3" id="KW-1185">Reference proteome</keyword>
<dbReference type="OrthoDB" id="163524at2"/>
<dbReference type="Pfam" id="PF05016">
    <property type="entry name" value="ParE_toxin"/>
    <property type="match status" value="1"/>
</dbReference>
<evidence type="ECO:0000313" key="3">
    <source>
        <dbReference type="Proteomes" id="UP000004664"/>
    </source>
</evidence>
<dbReference type="InterPro" id="IPR052747">
    <property type="entry name" value="TA_system_RelE_toxin"/>
</dbReference>
<dbReference type="STRING" id="697282.Mettu_2556"/>
<dbReference type="eggNOG" id="COG2026">
    <property type="taxonomic scope" value="Bacteria"/>
</dbReference>
<dbReference type="EMBL" id="JH109152">
    <property type="protein sequence ID" value="EGW23694.1"/>
    <property type="molecule type" value="Genomic_DNA"/>
</dbReference>
<dbReference type="InterPro" id="IPR007712">
    <property type="entry name" value="RelE/ParE_toxin"/>
</dbReference>
<accession>G3IR47</accession>
<dbReference type="AlphaFoldDB" id="G3IR47"/>
<dbReference type="RefSeq" id="WP_006891969.1">
    <property type="nucleotide sequence ID" value="NZ_JH109152.1"/>
</dbReference>
<keyword evidence="1" id="KW-1277">Toxin-antitoxin system</keyword>
<name>G3IR47_METTV</name>
<dbReference type="PANTHER" id="PTHR38813:SF1">
    <property type="entry name" value="TOXIN RELE1-RELATED"/>
    <property type="match status" value="1"/>
</dbReference>
<reference evidence="2 3" key="1">
    <citation type="submission" date="2011-06" db="EMBL/GenBank/DDBJ databases">
        <title>Genomic sequence of Methylobacter tundripaludum SV96.</title>
        <authorList>
            <consortium name="US DOE Joint Genome Institute"/>
            <person name="Lucas S."/>
            <person name="Han J."/>
            <person name="Lapidus A."/>
            <person name="Cheng J.-F."/>
            <person name="Goodwin L."/>
            <person name="Pitluck S."/>
            <person name="Held B."/>
            <person name="Detter J.C."/>
            <person name="Han C."/>
            <person name="Tapia R."/>
            <person name="Land M."/>
            <person name="Hauser L."/>
            <person name="Kyrpides N."/>
            <person name="Ivanova N."/>
            <person name="Ovchinnikova G."/>
            <person name="Pagani I."/>
            <person name="Klotz M.G."/>
            <person name="Dispirito A.A."/>
            <person name="Murrell J.C."/>
            <person name="Dunfield P."/>
            <person name="Kalyuzhnaya M.G."/>
            <person name="Svenning M."/>
            <person name="Trotsenko Y.A."/>
            <person name="Stein L.Y."/>
            <person name="Woyke T."/>
        </authorList>
    </citation>
    <scope>NUCLEOTIDE SEQUENCE [LARGE SCALE GENOMIC DNA]</scope>
    <source>
        <strain evidence="3">ATCC BAA-1195 / DSM 17260 / SV96</strain>
    </source>
</reference>
<dbReference type="SUPFAM" id="SSF143011">
    <property type="entry name" value="RelE-like"/>
    <property type="match status" value="1"/>
</dbReference>
<dbReference type="Proteomes" id="UP000004664">
    <property type="component" value="Unassembled WGS sequence"/>
</dbReference>
<dbReference type="PANTHER" id="PTHR38813">
    <property type="match status" value="1"/>
</dbReference>
<dbReference type="InterPro" id="IPR035093">
    <property type="entry name" value="RelE/ParE_toxin_dom_sf"/>
</dbReference>
<sequence length="87" mass="10304">MRIEIKASFVKDLKTVPKDFREKITTVICTMEQASNLSNLTGIKKLKGYQNFYRIQVGAYRLGFVLEENTIVLVRFLHRKEIYRFFP</sequence>
<dbReference type="HOGENOM" id="CLU_155761_5_1_6"/>
<evidence type="ECO:0000313" key="2">
    <source>
        <dbReference type="EMBL" id="EGW23694.1"/>
    </source>
</evidence>
<dbReference type="Gene3D" id="3.30.2310.20">
    <property type="entry name" value="RelE-like"/>
    <property type="match status" value="1"/>
</dbReference>
<proteinExistence type="predicted"/>